<proteinExistence type="predicted"/>
<dbReference type="InterPro" id="IPR043803">
    <property type="entry name" value="DUF5872"/>
</dbReference>
<comment type="caution">
    <text evidence="2">The sequence shown here is derived from an EMBL/GenBank/DDBJ whole genome shotgun (WGS) entry which is preliminary data.</text>
</comment>
<sequence>MSEVPKNVANPALYKKAKAKAKAKFDVYPSAYSNGWMVQEYKRMGGKYKGAKKAEGGEVKGFDAKKSDLNKDGKISRYERKRGEAIARNMNQGGSVELQARGCGAIMNNKRKTTRVPRG</sequence>
<dbReference type="AlphaFoldDB" id="A0A350P658"/>
<evidence type="ECO:0000259" key="1">
    <source>
        <dbReference type="Pfam" id="PF19197"/>
    </source>
</evidence>
<evidence type="ECO:0000313" key="2">
    <source>
        <dbReference type="EMBL" id="HAW76775.1"/>
    </source>
</evidence>
<gene>
    <name evidence="2" type="ORF">DCW74_13690</name>
</gene>
<evidence type="ECO:0000313" key="3">
    <source>
        <dbReference type="Proteomes" id="UP000263517"/>
    </source>
</evidence>
<dbReference type="EMBL" id="DNAN01000487">
    <property type="protein sequence ID" value="HAW76775.1"/>
    <property type="molecule type" value="Genomic_DNA"/>
</dbReference>
<organism evidence="2 3">
    <name type="scientific">Alteromonas australica</name>
    <dbReference type="NCBI Taxonomy" id="589873"/>
    <lineage>
        <taxon>Bacteria</taxon>
        <taxon>Pseudomonadati</taxon>
        <taxon>Pseudomonadota</taxon>
        <taxon>Gammaproteobacteria</taxon>
        <taxon>Alteromonadales</taxon>
        <taxon>Alteromonadaceae</taxon>
        <taxon>Alteromonas/Salinimonas group</taxon>
        <taxon>Alteromonas</taxon>
    </lineage>
</organism>
<reference evidence="2 3" key="1">
    <citation type="journal article" date="2018" name="Nat. Biotechnol.">
        <title>A standardized bacterial taxonomy based on genome phylogeny substantially revises the tree of life.</title>
        <authorList>
            <person name="Parks D.H."/>
            <person name="Chuvochina M."/>
            <person name="Waite D.W."/>
            <person name="Rinke C."/>
            <person name="Skarshewski A."/>
            <person name="Chaumeil P.A."/>
            <person name="Hugenholtz P."/>
        </authorList>
    </citation>
    <scope>NUCLEOTIDE SEQUENCE [LARGE SCALE GENOMIC DNA]</scope>
    <source>
        <strain evidence="2">UBA11978</strain>
    </source>
</reference>
<name>A0A350P658_9ALTE</name>
<accession>A0A350P658</accession>
<dbReference type="Proteomes" id="UP000263517">
    <property type="component" value="Unassembled WGS sequence"/>
</dbReference>
<protein>
    <recommendedName>
        <fullName evidence="1">DUF5872 domain-containing protein</fullName>
    </recommendedName>
</protein>
<dbReference type="Pfam" id="PF19197">
    <property type="entry name" value="DUF5872"/>
    <property type="match status" value="1"/>
</dbReference>
<feature type="domain" description="DUF5872" evidence="1">
    <location>
        <begin position="10"/>
        <end position="70"/>
    </location>
</feature>